<accession>A0AC34QEF0</accession>
<evidence type="ECO:0000313" key="2">
    <source>
        <dbReference type="WBParaSite" id="JU765_v2.g15556.t2"/>
    </source>
</evidence>
<organism evidence="1 2">
    <name type="scientific">Panagrolaimus sp. JU765</name>
    <dbReference type="NCBI Taxonomy" id="591449"/>
    <lineage>
        <taxon>Eukaryota</taxon>
        <taxon>Metazoa</taxon>
        <taxon>Ecdysozoa</taxon>
        <taxon>Nematoda</taxon>
        <taxon>Chromadorea</taxon>
        <taxon>Rhabditida</taxon>
        <taxon>Tylenchina</taxon>
        <taxon>Panagrolaimomorpha</taxon>
        <taxon>Panagrolaimoidea</taxon>
        <taxon>Panagrolaimidae</taxon>
        <taxon>Panagrolaimus</taxon>
    </lineage>
</organism>
<reference evidence="2" key="1">
    <citation type="submission" date="2022-11" db="UniProtKB">
        <authorList>
            <consortium name="WormBaseParasite"/>
        </authorList>
    </citation>
    <scope>IDENTIFICATION</scope>
</reference>
<proteinExistence type="predicted"/>
<evidence type="ECO:0000313" key="1">
    <source>
        <dbReference type="Proteomes" id="UP000887576"/>
    </source>
</evidence>
<protein>
    <submittedName>
        <fullName evidence="2">Uncharacterized protein</fullName>
    </submittedName>
</protein>
<name>A0AC34QEF0_9BILA</name>
<dbReference type="WBParaSite" id="JU765_v2.g15556.t2">
    <property type="protein sequence ID" value="JU765_v2.g15556.t2"/>
    <property type="gene ID" value="JU765_v2.g15556"/>
</dbReference>
<dbReference type="Proteomes" id="UP000887576">
    <property type="component" value="Unplaced"/>
</dbReference>
<sequence>MLNQNGKNSEVRRHSDAAILQQIQTKTSIEQSEPHPGRFQVTKSGEDNTNISLMEPTTSIISSGNSEAENLDITGEGLRKFSSAGRFKVFTNAAPIQKDRAETAPPDTHVDTGEVDFVNDEKEMHVHFSLGEKHDRNYEAIDSGNADSTLMNAKNTHVDTGEVDFVNDEKEMHVHFSLGEKHDRNYETIDSGNADSTLMNVKSWRHCATLEHPPVIDFYRETMNPDGIANTRPSMMQLLGASDSVPQDKLNEYKEQNLGMIESQIENMSPEKGSKNFESFQPPPSTPRSKFGWIEGVFFRCILNIFGVMLYLRVSWVAGQAGIGLGTVVVLLASLVTTITALSTCAICTNGDVKGGGAYFLISRSLGPEFGGSIGLIFSVANAVGAAMYVVGFAETVRDLMVEYGFTIFDGGLNDVRLIGLVTCIILMGIVFIGTGFESKMQMGLLVILTLSILDYFLGTFFPVSHMQRLKGITGYSSTTLSENFLPNFRDGYNFFTVFSIYFPAATGIMAGANISGDLADPQKAIPLGTLLAIFVTTLVYVATIWVTGSTCVRDADGINYPMIDPNSTSIFGSYIAPECVANETCKYGLMNFFQVMEAESVWGPLITAGIFAATLSSALASLVSAPKIFQAVCRDRLFPYINVFAKGSGKDEEPRRAYLLGFVISMIMILIGDLNAIAPIISNFFLCSYALINYACFDNSFAESPGFRPSFKYYNMWVSLMGALLCVTVMFIVSWFTALLTFIFFGLLFIYIAHRKPDVNWGSSTQAHSYRNALQSIIKLENTDEHVKNYRPQLLVLTGNPAARPSLVDFAHNITRGNSLMVCGNVVTVPLDDYILVLTRRLNAHLRDWLKKRHIKSFYTSAVNPNLREGTQSLFQTAGLGRLRPNIVLIGFKHGWALQGLDGLASVNEYFGIIQDAFGSNMSVMMLRNSGGGLDFSDLMKQQNLGDVTKLPEVHSSTIKRNDNSQVSNSSNEKPAPSEETDPQPDTTSGVTDDEYEDSPLNILNDYLDDEDDGYIESDGEASGAKHKDLSAEIDFTDSDKTNSFSTPRQTVKFKEDVEANVGLLERTPGHERMSLIRRRRKQKEVRNTIFGGMMSTRRLTTAQRELLSSINRFQRKVKKGTIDVWWLYDDGGLTLLIPYLLTQQKSYLEDAQLRVFTISTSASGMDQEARNMAALLSKFRISFSDVKVIPDVNKRPKLETKQEFEKLIKPFYCQTVDENFKEGMITEAELSSQRNKTNRQLRIAELLKQHSSDADLIVLTLPVPRKGLVSSCLYLAWIDMMTRDLPPTLLVRGNQQSVLTFYS</sequence>